<evidence type="ECO:0000313" key="2">
    <source>
        <dbReference type="Proteomes" id="UP001597286"/>
    </source>
</evidence>
<sequence>MGSLEPLYMGPLGSVDLIAAGVIDSVINNINWGVVFASYLGS</sequence>
<gene>
    <name evidence="1" type="ORF">ACFSJG_06315</name>
</gene>
<proteinExistence type="predicted"/>
<comment type="caution">
    <text evidence="1">The sequence shown here is derived from an EMBL/GenBank/DDBJ whole genome shotgun (WGS) entry which is preliminary data.</text>
</comment>
<keyword evidence="2" id="KW-1185">Reference proteome</keyword>
<name>A0ABW4P015_9NOCA</name>
<accession>A0ABW4P015</accession>
<organism evidence="1 2">
    <name type="scientific">Rhodococcus gannanensis</name>
    <dbReference type="NCBI Taxonomy" id="1960308"/>
    <lineage>
        <taxon>Bacteria</taxon>
        <taxon>Bacillati</taxon>
        <taxon>Actinomycetota</taxon>
        <taxon>Actinomycetes</taxon>
        <taxon>Mycobacteriales</taxon>
        <taxon>Nocardiaceae</taxon>
        <taxon>Rhodococcus</taxon>
    </lineage>
</organism>
<dbReference type="Proteomes" id="UP001597286">
    <property type="component" value="Unassembled WGS sequence"/>
</dbReference>
<reference evidence="2" key="1">
    <citation type="journal article" date="2019" name="Int. J. Syst. Evol. Microbiol.">
        <title>The Global Catalogue of Microorganisms (GCM) 10K type strain sequencing project: providing services to taxonomists for standard genome sequencing and annotation.</title>
        <authorList>
            <consortium name="The Broad Institute Genomics Platform"/>
            <consortium name="The Broad Institute Genome Sequencing Center for Infectious Disease"/>
            <person name="Wu L."/>
            <person name="Ma J."/>
        </authorList>
    </citation>
    <scope>NUCLEOTIDE SEQUENCE [LARGE SCALE GENOMIC DNA]</scope>
    <source>
        <strain evidence="2">DT72</strain>
    </source>
</reference>
<evidence type="ECO:0000313" key="1">
    <source>
        <dbReference type="EMBL" id="MFD1811823.1"/>
    </source>
</evidence>
<protein>
    <submittedName>
        <fullName evidence="1">Uncharacterized protein</fullName>
    </submittedName>
</protein>
<dbReference type="EMBL" id="JBHUFB010000008">
    <property type="protein sequence ID" value="MFD1811823.1"/>
    <property type="molecule type" value="Genomic_DNA"/>
</dbReference>
<dbReference type="RefSeq" id="WP_378484363.1">
    <property type="nucleotide sequence ID" value="NZ_JBHUFB010000008.1"/>
</dbReference>